<dbReference type="EMBL" id="JABEPQ010000002">
    <property type="protein sequence ID" value="NNM46437.1"/>
    <property type="molecule type" value="Genomic_DNA"/>
</dbReference>
<organism evidence="1 2">
    <name type="scientific">Knoellia koreensis</name>
    <dbReference type="NCBI Taxonomy" id="2730921"/>
    <lineage>
        <taxon>Bacteria</taxon>
        <taxon>Bacillati</taxon>
        <taxon>Actinomycetota</taxon>
        <taxon>Actinomycetes</taxon>
        <taxon>Micrococcales</taxon>
        <taxon>Intrasporangiaceae</taxon>
        <taxon>Knoellia</taxon>
    </lineage>
</organism>
<dbReference type="AlphaFoldDB" id="A0A849HPA1"/>
<name>A0A849HPA1_9MICO</name>
<comment type="caution">
    <text evidence="1">The sequence shown here is derived from an EMBL/GenBank/DDBJ whole genome shotgun (WGS) entry which is preliminary data.</text>
</comment>
<dbReference type="Pfam" id="PF08798">
    <property type="entry name" value="CRISPR_assoc"/>
    <property type="match status" value="1"/>
</dbReference>
<dbReference type="SUPFAM" id="SSF117987">
    <property type="entry name" value="CRISPR-associated protein"/>
    <property type="match status" value="2"/>
</dbReference>
<keyword evidence="2" id="KW-1185">Reference proteome</keyword>
<dbReference type="RefSeq" id="WP_171243540.1">
    <property type="nucleotide sequence ID" value="NZ_JABEPQ010000002.1"/>
</dbReference>
<proteinExistence type="predicted"/>
<dbReference type="InterPro" id="IPR010179">
    <property type="entry name" value="CRISPR-assoc_prot_Cse3"/>
</dbReference>
<evidence type="ECO:0000313" key="1">
    <source>
        <dbReference type="EMBL" id="NNM46437.1"/>
    </source>
</evidence>
<sequence>MPYLSKIQLNPLRQGTQRLLANPQRTHAAVLGGMPPGSSGRVLWRDEVTKGEVAGPARPELLVLTPQMPDWSHLVEQAGWATPEGAPLVRSLDPLLDLVVDGREFGFRVRANPTTSVAKPQSPTAAQRKALDDGLRRRGIRVAHRTAGHQLEWFLARTREDDTAWGFAVLGDEDHPHVSLVAREHISFSKGRETRHKVTLDRATFEGRLIVTDADRLREVLVGGLGRGKAYGCGLLTLAPVNGHVVDR</sequence>
<accession>A0A849HPA1</accession>
<dbReference type="Proteomes" id="UP000588586">
    <property type="component" value="Unassembled WGS sequence"/>
</dbReference>
<dbReference type="NCBIfam" id="TIGR01907">
    <property type="entry name" value="casE_Cse3"/>
    <property type="match status" value="1"/>
</dbReference>
<gene>
    <name evidence="1" type="primary">cas6e</name>
    <name evidence="1" type="ORF">HJG52_10515</name>
</gene>
<evidence type="ECO:0000313" key="2">
    <source>
        <dbReference type="Proteomes" id="UP000588586"/>
    </source>
</evidence>
<protein>
    <submittedName>
        <fullName evidence="1">Type I-E CRISPR-associated protein Cas6/Cse3/CasE</fullName>
    </submittedName>
</protein>
<dbReference type="Gene3D" id="3.30.70.1200">
    <property type="entry name" value="Crispr-associated protein, domain 1"/>
    <property type="match status" value="1"/>
</dbReference>
<reference evidence="1 2" key="1">
    <citation type="submission" date="2020-04" db="EMBL/GenBank/DDBJ databases">
        <title>Knoellia sp. isolate from air conditioner.</title>
        <authorList>
            <person name="Chea S."/>
            <person name="Kim D.-U."/>
        </authorList>
    </citation>
    <scope>NUCLEOTIDE SEQUENCE [LARGE SCALE GENOMIC DNA]</scope>
    <source>
        <strain evidence="1 2">DB2414S</strain>
    </source>
</reference>
<dbReference type="Gene3D" id="3.30.70.1210">
    <property type="entry name" value="Crispr-associated protein, domain 2"/>
    <property type="match status" value="1"/>
</dbReference>
<dbReference type="SMART" id="SM01101">
    <property type="entry name" value="CRISPR_assoc"/>
    <property type="match status" value="1"/>
</dbReference>
<dbReference type="CDD" id="cd09727">
    <property type="entry name" value="Cas6_I-E"/>
    <property type="match status" value="1"/>
</dbReference>